<feature type="domain" description="Phage shock protein PspC N-terminal" evidence="2">
    <location>
        <begin position="10"/>
        <end position="66"/>
    </location>
</feature>
<dbReference type="HOGENOM" id="CLU_137949_0_0_7"/>
<reference evidence="3 4" key="1">
    <citation type="journal article" date="2014" name="Nature">
        <title>An environmental bacterial taxon with a large and distinct metabolic repertoire.</title>
        <authorList>
            <person name="Wilson M.C."/>
            <person name="Mori T."/>
            <person name="Ruckert C."/>
            <person name="Uria A.R."/>
            <person name="Helf M.J."/>
            <person name="Takada K."/>
            <person name="Gernert C."/>
            <person name="Steffens U.A."/>
            <person name="Heycke N."/>
            <person name="Schmitt S."/>
            <person name="Rinke C."/>
            <person name="Helfrich E.J."/>
            <person name="Brachmann A.O."/>
            <person name="Gurgui C."/>
            <person name="Wakimoto T."/>
            <person name="Kracht M."/>
            <person name="Crusemann M."/>
            <person name="Hentschel U."/>
            <person name="Abe I."/>
            <person name="Matsunaga S."/>
            <person name="Kalinowski J."/>
            <person name="Takeyama H."/>
            <person name="Piel J."/>
        </authorList>
    </citation>
    <scope>NUCLEOTIDE SEQUENCE [LARGE SCALE GENOMIC DNA]</scope>
    <source>
        <strain evidence="4">TSY2</strain>
    </source>
</reference>
<dbReference type="AlphaFoldDB" id="W4MFB6"/>
<name>W4MFB6_9BACT</name>
<sequence length="128" mass="15157">MRTAMTNRTGLYRSRHGVIRGVCRGVAEYLDFSVFWTRMIAVGLLIFTGIWPIVGIYLLAMLVMKPEPLIPLETDDEAEFYNSYTHSRSMALQRLKRIYDKIDRRVQRMEHAVTAREYDWDQRLNRNL</sequence>
<keyword evidence="1" id="KW-1133">Transmembrane helix</keyword>
<organism evidence="3 4">
    <name type="scientific">Candidatus Entotheonella gemina</name>
    <dbReference type="NCBI Taxonomy" id="1429439"/>
    <lineage>
        <taxon>Bacteria</taxon>
        <taxon>Pseudomonadati</taxon>
        <taxon>Nitrospinota/Tectimicrobiota group</taxon>
        <taxon>Candidatus Tectimicrobiota</taxon>
        <taxon>Candidatus Entotheonellia</taxon>
        <taxon>Candidatus Entotheonellales</taxon>
        <taxon>Candidatus Entotheonellaceae</taxon>
        <taxon>Candidatus Entotheonella</taxon>
    </lineage>
</organism>
<dbReference type="InterPro" id="IPR007168">
    <property type="entry name" value="Phageshock_PspC_N"/>
</dbReference>
<dbReference type="EMBL" id="AZHX01000246">
    <property type="protein sequence ID" value="ETX08327.1"/>
    <property type="molecule type" value="Genomic_DNA"/>
</dbReference>
<protein>
    <submittedName>
        <fullName evidence="3">Phage-shock protein</fullName>
    </submittedName>
</protein>
<evidence type="ECO:0000259" key="2">
    <source>
        <dbReference type="Pfam" id="PF04024"/>
    </source>
</evidence>
<evidence type="ECO:0000256" key="1">
    <source>
        <dbReference type="SAM" id="Phobius"/>
    </source>
</evidence>
<feature type="transmembrane region" description="Helical" evidence="1">
    <location>
        <begin position="39"/>
        <end position="60"/>
    </location>
</feature>
<evidence type="ECO:0000313" key="3">
    <source>
        <dbReference type="EMBL" id="ETX08327.1"/>
    </source>
</evidence>
<evidence type="ECO:0000313" key="4">
    <source>
        <dbReference type="Proteomes" id="UP000019140"/>
    </source>
</evidence>
<proteinExistence type="predicted"/>
<keyword evidence="4" id="KW-1185">Reference proteome</keyword>
<keyword evidence="1" id="KW-0472">Membrane</keyword>
<comment type="caution">
    <text evidence="3">The sequence shown here is derived from an EMBL/GenBank/DDBJ whole genome shotgun (WGS) entry which is preliminary data.</text>
</comment>
<dbReference type="Proteomes" id="UP000019140">
    <property type="component" value="Unassembled WGS sequence"/>
</dbReference>
<gene>
    <name evidence="3" type="ORF">ETSY2_06045</name>
</gene>
<accession>W4MFB6</accession>
<keyword evidence="1" id="KW-0812">Transmembrane</keyword>
<dbReference type="Pfam" id="PF04024">
    <property type="entry name" value="PspC"/>
    <property type="match status" value="1"/>
</dbReference>